<evidence type="ECO:0000313" key="8">
    <source>
        <dbReference type="EMBL" id="KAG8440373.1"/>
    </source>
</evidence>
<proteinExistence type="inferred from homology"/>
<keyword evidence="4 7" id="KW-1133">Transmembrane helix</keyword>
<dbReference type="EMBL" id="JAACNH010000006">
    <property type="protein sequence ID" value="KAG8440373.1"/>
    <property type="molecule type" value="Genomic_DNA"/>
</dbReference>
<evidence type="ECO:0000256" key="4">
    <source>
        <dbReference type="ARBA" id="ARBA00022989"/>
    </source>
</evidence>
<dbReference type="GO" id="GO:0015031">
    <property type="term" value="P:protein transport"/>
    <property type="evidence" value="ECO:0007669"/>
    <property type="project" value="InterPro"/>
</dbReference>
<dbReference type="PANTHER" id="PTHR31158">
    <property type="entry name" value="DUAL OXIDASE 2"/>
    <property type="match status" value="1"/>
</dbReference>
<protein>
    <recommendedName>
        <fullName evidence="10">Dual oxidase maturation factor 1-like</fullName>
    </recommendedName>
</protein>
<keyword evidence="3 7" id="KW-0812">Transmembrane</keyword>
<feature type="transmembrane region" description="Helical" evidence="7">
    <location>
        <begin position="53"/>
        <end position="72"/>
    </location>
</feature>
<feature type="transmembrane region" description="Helical" evidence="7">
    <location>
        <begin position="179"/>
        <end position="198"/>
    </location>
</feature>
<feature type="transmembrane region" description="Helical" evidence="7">
    <location>
        <begin position="205"/>
        <end position="230"/>
    </location>
</feature>
<evidence type="ECO:0000313" key="9">
    <source>
        <dbReference type="Proteomes" id="UP000812440"/>
    </source>
</evidence>
<dbReference type="OrthoDB" id="10042652at2759"/>
<evidence type="ECO:0000256" key="1">
    <source>
        <dbReference type="ARBA" id="ARBA00004141"/>
    </source>
</evidence>
<accession>A0A8T2J9H4</accession>
<evidence type="ECO:0000256" key="2">
    <source>
        <dbReference type="ARBA" id="ARBA00009816"/>
    </source>
</evidence>
<keyword evidence="6" id="KW-0325">Glycoprotein</keyword>
<organism evidence="8 9">
    <name type="scientific">Hymenochirus boettgeri</name>
    <name type="common">Congo dwarf clawed frog</name>
    <dbReference type="NCBI Taxonomy" id="247094"/>
    <lineage>
        <taxon>Eukaryota</taxon>
        <taxon>Metazoa</taxon>
        <taxon>Chordata</taxon>
        <taxon>Craniata</taxon>
        <taxon>Vertebrata</taxon>
        <taxon>Euteleostomi</taxon>
        <taxon>Amphibia</taxon>
        <taxon>Batrachia</taxon>
        <taxon>Anura</taxon>
        <taxon>Pipoidea</taxon>
        <taxon>Pipidae</taxon>
        <taxon>Pipinae</taxon>
        <taxon>Hymenochirus</taxon>
    </lineage>
</organism>
<dbReference type="AlphaFoldDB" id="A0A8T2J9H4"/>
<gene>
    <name evidence="8" type="ORF">GDO86_006215</name>
</gene>
<feature type="transmembrane region" description="Helical" evidence="7">
    <location>
        <begin position="250"/>
        <end position="274"/>
    </location>
</feature>
<evidence type="ECO:0000256" key="6">
    <source>
        <dbReference type="ARBA" id="ARBA00023180"/>
    </source>
</evidence>
<reference evidence="8" key="1">
    <citation type="thesis" date="2020" institute="ProQuest LLC" country="789 East Eisenhower Parkway, Ann Arbor, MI, USA">
        <title>Comparative Genomics and Chromosome Evolution.</title>
        <authorList>
            <person name="Mudd A.B."/>
        </authorList>
    </citation>
    <scope>NUCLEOTIDE SEQUENCE</scope>
    <source>
        <strain evidence="8">Female2</strain>
        <tissue evidence="8">Blood</tissue>
    </source>
</reference>
<keyword evidence="9" id="KW-1185">Reference proteome</keyword>
<dbReference type="GO" id="GO:0005789">
    <property type="term" value="C:endoplasmic reticulum membrane"/>
    <property type="evidence" value="ECO:0007669"/>
    <property type="project" value="InterPro"/>
</dbReference>
<feature type="transmembrane region" description="Helical" evidence="7">
    <location>
        <begin position="20"/>
        <end position="41"/>
    </location>
</feature>
<evidence type="ECO:0000256" key="3">
    <source>
        <dbReference type="ARBA" id="ARBA00022692"/>
    </source>
</evidence>
<dbReference type="Proteomes" id="UP000812440">
    <property type="component" value="Chromosome 3"/>
</dbReference>
<dbReference type="Pfam" id="PF10204">
    <property type="entry name" value="DuoxA"/>
    <property type="match status" value="1"/>
</dbReference>
<comment type="similarity">
    <text evidence="2">Belongs to the DUOXA family.</text>
</comment>
<dbReference type="InterPro" id="IPR018469">
    <property type="entry name" value="Dual_oxidase_maturation_fac"/>
</dbReference>
<comment type="subcellular location">
    <subcellularLocation>
        <location evidence="1">Membrane</location>
        <topology evidence="1">Multi-pass membrane protein</topology>
    </subcellularLocation>
</comment>
<name>A0A8T2J9H4_9PIPI</name>
<evidence type="ECO:0000256" key="5">
    <source>
        <dbReference type="ARBA" id="ARBA00023136"/>
    </source>
</evidence>
<evidence type="ECO:0000256" key="7">
    <source>
        <dbReference type="SAM" id="Phobius"/>
    </source>
</evidence>
<keyword evidence="5 7" id="KW-0472">Membrane</keyword>
<sequence>MTFYDGIYPFYNHDRKPSVFDVQCMIIIIVFVVFALTLFVILPGIRGRARISWACRILTSLFIGTVIVVVNFTSDWEVGSVSATTTYKSFSNAVVNAEIGLQVGLNGVNITLKGNPIQQINETINYNEEFVWSFGSDYNQYYNDGLKKGLPNPILYVAEKFTQFNPCGMLFQYRISGHYASACMWVAFCSWIVCNILFSMPSFIYGAYMILVTSAFMIFSIISFATVRNIEFCNIHFGAETLKMEFGASFWISLATGLLCFVVGTTLIVLNFCAPNKLKIFFNMIEEDEEEQQEEIYINKYTRDSMSKDVPEV</sequence>
<evidence type="ECO:0008006" key="10">
    <source>
        <dbReference type="Google" id="ProtNLM"/>
    </source>
</evidence>
<dbReference type="PANTHER" id="PTHR31158:SF11">
    <property type="entry name" value="DUAL OXIDASE MATURATION FACTOR 1"/>
    <property type="match status" value="1"/>
</dbReference>
<comment type="caution">
    <text evidence="8">The sequence shown here is derived from an EMBL/GenBank/DDBJ whole genome shotgun (WGS) entry which is preliminary data.</text>
</comment>